<gene>
    <name evidence="9" type="ORF">LAESUDRAFT_432869</name>
</gene>
<name>A0A165C5G2_9APHY</name>
<dbReference type="InterPro" id="IPR017972">
    <property type="entry name" value="Cyt_P450_CS"/>
</dbReference>
<feature type="transmembrane region" description="Helical" evidence="8">
    <location>
        <begin position="7"/>
        <end position="23"/>
    </location>
</feature>
<keyword evidence="7" id="KW-0503">Monooxygenase</keyword>
<dbReference type="GO" id="GO:0005506">
    <property type="term" value="F:iron ion binding"/>
    <property type="evidence" value="ECO:0007669"/>
    <property type="project" value="InterPro"/>
</dbReference>
<dbReference type="GeneID" id="63819475"/>
<evidence type="ECO:0000313" key="9">
    <source>
        <dbReference type="EMBL" id="KZT02239.1"/>
    </source>
</evidence>
<dbReference type="PRINTS" id="PR00465">
    <property type="entry name" value="EP450IV"/>
</dbReference>
<dbReference type="Proteomes" id="UP000076871">
    <property type="component" value="Unassembled WGS sequence"/>
</dbReference>
<proteinExistence type="inferred from homology"/>
<comment type="similarity">
    <text evidence="2 7">Belongs to the cytochrome P450 family.</text>
</comment>
<keyword evidence="3 6" id="KW-0479">Metal-binding</keyword>
<dbReference type="AlphaFoldDB" id="A0A165C5G2"/>
<evidence type="ECO:0000256" key="5">
    <source>
        <dbReference type="ARBA" id="ARBA00023004"/>
    </source>
</evidence>
<dbReference type="InterPro" id="IPR002403">
    <property type="entry name" value="Cyt_P450_E_grp-IV"/>
</dbReference>
<dbReference type="PANTHER" id="PTHR46206">
    <property type="entry name" value="CYTOCHROME P450"/>
    <property type="match status" value="1"/>
</dbReference>
<dbReference type="SUPFAM" id="SSF48264">
    <property type="entry name" value="Cytochrome P450"/>
    <property type="match status" value="1"/>
</dbReference>
<evidence type="ECO:0000256" key="8">
    <source>
        <dbReference type="SAM" id="Phobius"/>
    </source>
</evidence>
<keyword evidence="5 6" id="KW-0408">Iron</keyword>
<evidence type="ECO:0000313" key="10">
    <source>
        <dbReference type="Proteomes" id="UP000076871"/>
    </source>
</evidence>
<dbReference type="OrthoDB" id="1844152at2759"/>
<dbReference type="PROSITE" id="PS00086">
    <property type="entry name" value="CYTOCHROME_P450"/>
    <property type="match status" value="1"/>
</dbReference>
<organism evidence="9 10">
    <name type="scientific">Laetiporus sulphureus 93-53</name>
    <dbReference type="NCBI Taxonomy" id="1314785"/>
    <lineage>
        <taxon>Eukaryota</taxon>
        <taxon>Fungi</taxon>
        <taxon>Dikarya</taxon>
        <taxon>Basidiomycota</taxon>
        <taxon>Agaricomycotina</taxon>
        <taxon>Agaricomycetes</taxon>
        <taxon>Polyporales</taxon>
        <taxon>Laetiporus</taxon>
    </lineage>
</organism>
<keyword evidence="8" id="KW-0472">Membrane</keyword>
<dbReference type="GO" id="GO:0004497">
    <property type="term" value="F:monooxygenase activity"/>
    <property type="evidence" value="ECO:0007669"/>
    <property type="project" value="UniProtKB-KW"/>
</dbReference>
<evidence type="ECO:0000256" key="3">
    <source>
        <dbReference type="ARBA" id="ARBA00022723"/>
    </source>
</evidence>
<dbReference type="Gene3D" id="1.10.630.10">
    <property type="entry name" value="Cytochrome P450"/>
    <property type="match status" value="1"/>
</dbReference>
<dbReference type="CDD" id="cd11041">
    <property type="entry name" value="CYP503A1-like"/>
    <property type="match status" value="1"/>
</dbReference>
<keyword evidence="10" id="KW-1185">Reference proteome</keyword>
<comment type="cofactor">
    <cofactor evidence="1 6">
        <name>heme</name>
        <dbReference type="ChEBI" id="CHEBI:30413"/>
    </cofactor>
</comment>
<evidence type="ECO:0000256" key="1">
    <source>
        <dbReference type="ARBA" id="ARBA00001971"/>
    </source>
</evidence>
<reference evidence="9 10" key="1">
    <citation type="journal article" date="2016" name="Mol. Biol. Evol.">
        <title>Comparative Genomics of Early-Diverging Mushroom-Forming Fungi Provides Insights into the Origins of Lignocellulose Decay Capabilities.</title>
        <authorList>
            <person name="Nagy L.G."/>
            <person name="Riley R."/>
            <person name="Tritt A."/>
            <person name="Adam C."/>
            <person name="Daum C."/>
            <person name="Floudas D."/>
            <person name="Sun H."/>
            <person name="Yadav J.S."/>
            <person name="Pangilinan J."/>
            <person name="Larsson K.H."/>
            <person name="Matsuura K."/>
            <person name="Barry K."/>
            <person name="Labutti K."/>
            <person name="Kuo R."/>
            <person name="Ohm R.A."/>
            <person name="Bhattacharya S.S."/>
            <person name="Shirouzu T."/>
            <person name="Yoshinaga Y."/>
            <person name="Martin F.M."/>
            <person name="Grigoriev I.V."/>
            <person name="Hibbett D.S."/>
        </authorList>
    </citation>
    <scope>NUCLEOTIDE SEQUENCE [LARGE SCALE GENOMIC DNA]</scope>
    <source>
        <strain evidence="9 10">93-53</strain>
    </source>
</reference>
<dbReference type="InterPro" id="IPR001128">
    <property type="entry name" value="Cyt_P450"/>
</dbReference>
<keyword evidence="8" id="KW-0812">Transmembrane</keyword>
<dbReference type="InterPro" id="IPR036396">
    <property type="entry name" value="Cyt_P450_sf"/>
</dbReference>
<dbReference type="GO" id="GO:0020037">
    <property type="term" value="F:heme binding"/>
    <property type="evidence" value="ECO:0007669"/>
    <property type="project" value="InterPro"/>
</dbReference>
<evidence type="ECO:0000256" key="2">
    <source>
        <dbReference type="ARBA" id="ARBA00010617"/>
    </source>
</evidence>
<evidence type="ECO:0000256" key="4">
    <source>
        <dbReference type="ARBA" id="ARBA00023002"/>
    </source>
</evidence>
<evidence type="ECO:0000256" key="6">
    <source>
        <dbReference type="PIRSR" id="PIRSR602403-1"/>
    </source>
</evidence>
<dbReference type="EMBL" id="KV427654">
    <property type="protein sequence ID" value="KZT02239.1"/>
    <property type="molecule type" value="Genomic_DNA"/>
</dbReference>
<dbReference type="GO" id="GO:0016705">
    <property type="term" value="F:oxidoreductase activity, acting on paired donors, with incorporation or reduction of molecular oxygen"/>
    <property type="evidence" value="ECO:0007669"/>
    <property type="project" value="InterPro"/>
</dbReference>
<dbReference type="STRING" id="1314785.A0A165C5G2"/>
<dbReference type="RefSeq" id="XP_040759979.1">
    <property type="nucleotide sequence ID" value="XM_040902444.1"/>
</dbReference>
<feature type="binding site" description="axial binding residue" evidence="6">
    <location>
        <position position="438"/>
    </location>
    <ligand>
        <name>heme</name>
        <dbReference type="ChEBI" id="CHEBI:30413"/>
    </ligand>
    <ligandPart>
        <name>Fe</name>
        <dbReference type="ChEBI" id="CHEBI:18248"/>
    </ligandPart>
</feature>
<dbReference type="Pfam" id="PF00067">
    <property type="entry name" value="p450"/>
    <property type="match status" value="1"/>
</dbReference>
<protein>
    <submittedName>
        <fullName evidence="9">Cytochrome P450</fullName>
    </submittedName>
</protein>
<accession>A0A165C5G2</accession>
<sequence>MDDRLQLLYAFAGAVVVLCFIYWKTLPLRHIPAIGPDAPLFSYLGAYRYYHHAREMLQEGYNKYRVFKVPMVDQWIVIVSGARMNEELQRFPDTHMSFLEAAEDFLFMRYTIAPDANKLPIHINVIKGPLTRNLGVIYSDVVDEMKAAFPENIPASEEWTDVDVLNAMANIVARASNRVFVGLPLCRNKEYLQNVVDLTWNFSKGRAILSLVPGFLHGIVGPLLPWSRRAIRKASTYLKPMIVERQKESQQKGMAWVDKPNDFLMWLIEEANRAGKTADLIVQGVIMSNFAAIHTSSHSITQAVYHLAVSPEPMKLLRDEIEDAVSKHGWTRTAVQQMWKLDSFMHESQRINGISGVSVMRKALRDVTFSDGTRIPAGTLVAAAATATHLDGDYYEDPAVFRPFRYSDMRMDESQRLRQQFVSTSPEYIAFGHGKHACPGRFFAVNELKLMMAYLILNYDFKFEGRRDRPANTWVWHTPFPPEARVKFRRRQDKNVLLSL</sequence>
<keyword evidence="8" id="KW-1133">Transmembrane helix</keyword>
<keyword evidence="6 7" id="KW-0349">Heme</keyword>
<keyword evidence="4 7" id="KW-0560">Oxidoreductase</keyword>
<evidence type="ECO:0000256" key="7">
    <source>
        <dbReference type="RuleBase" id="RU000461"/>
    </source>
</evidence>
<dbReference type="InParanoid" id="A0A165C5G2"/>